<dbReference type="PROSITE" id="PS51365">
    <property type="entry name" value="RENAL_DIPEPTIDASE_2"/>
    <property type="match status" value="1"/>
</dbReference>
<dbReference type="EMBL" id="JAAKZY010000041">
    <property type="protein sequence ID" value="NGO08967.1"/>
    <property type="molecule type" value="Genomic_DNA"/>
</dbReference>
<dbReference type="GO" id="GO:0070573">
    <property type="term" value="F:metallodipeptidase activity"/>
    <property type="evidence" value="ECO:0007669"/>
    <property type="project" value="InterPro"/>
</dbReference>
<dbReference type="GO" id="GO:0006508">
    <property type="term" value="P:proteolysis"/>
    <property type="evidence" value="ECO:0007669"/>
    <property type="project" value="InterPro"/>
</dbReference>
<dbReference type="InterPro" id="IPR008257">
    <property type="entry name" value="Pept_M19"/>
</dbReference>
<gene>
    <name evidence="1" type="ORF">G5C60_15485</name>
</gene>
<organism evidence="1 2">
    <name type="scientific">Streptomyces scabichelini</name>
    <dbReference type="NCBI Taxonomy" id="2711217"/>
    <lineage>
        <taxon>Bacteria</taxon>
        <taxon>Bacillati</taxon>
        <taxon>Actinomycetota</taxon>
        <taxon>Actinomycetes</taxon>
        <taxon>Kitasatosporales</taxon>
        <taxon>Streptomycetaceae</taxon>
        <taxon>Streptomyces</taxon>
    </lineage>
</organism>
<reference evidence="1 2" key="1">
    <citation type="submission" date="2020-02" db="EMBL/GenBank/DDBJ databases">
        <title>Whole-genome analyses of novel actinobacteria.</title>
        <authorList>
            <person name="Sahin N."/>
            <person name="Gencbay T."/>
        </authorList>
    </citation>
    <scope>NUCLEOTIDE SEQUENCE [LARGE SCALE GENOMIC DNA]</scope>
    <source>
        <strain evidence="1 2">HC44</strain>
    </source>
</reference>
<protein>
    <submittedName>
        <fullName evidence="1">Diguanylate cyclase</fullName>
    </submittedName>
</protein>
<dbReference type="SUPFAM" id="SSF51556">
    <property type="entry name" value="Metallo-dependent hydrolases"/>
    <property type="match status" value="1"/>
</dbReference>
<dbReference type="PANTHER" id="PTHR10443:SF12">
    <property type="entry name" value="DIPEPTIDASE"/>
    <property type="match status" value="1"/>
</dbReference>
<dbReference type="RefSeq" id="WP_165259468.1">
    <property type="nucleotide sequence ID" value="NZ_JAAKZY010000041.1"/>
</dbReference>
<dbReference type="Proteomes" id="UP000472335">
    <property type="component" value="Unassembled WGS sequence"/>
</dbReference>
<keyword evidence="2" id="KW-1185">Reference proteome</keyword>
<proteinExistence type="predicted"/>
<sequence>MSTPLPHPEELPDGLSDKTRKRLALWDSYRSYQYLEAGSDYRAFDVVPALGRVPGGGVEWSDAVEIQARDFENRHLVVSAHDHLSLRPSDPDAFPEYRRQGRESTPYEGIAHSGVDLFFDGGPAAVSMIRSHTPWDWDDAVSDLGMRQTDWAHQRLVAPVRTLEDARRARAEGRVGVVLTLESATPIGNDVDRLDVLYGLGVRLLGLVYSESNQLGSGLADTGDAGLTVLGRRALRRMNDLGIIVDVSHTGDATALDAVRHSSAPVVITHAGARGLWPTPRMKPDDVIRACADSGGFIGVEAAPHTTITAKHPKHCLDSVMEHVEYCLDLVGPDHVALGPDTNFGDHTAWHRVFAGLFGKDDAEPGELPPHEQVAYVHGCENPAESVGNMIRWLFAHGYSEDEVAKLAGGNVQRVAASVWSR</sequence>
<dbReference type="PANTHER" id="PTHR10443">
    <property type="entry name" value="MICROSOMAL DIPEPTIDASE"/>
    <property type="match status" value="1"/>
</dbReference>
<dbReference type="Gene3D" id="3.20.20.140">
    <property type="entry name" value="Metal-dependent hydrolases"/>
    <property type="match status" value="1"/>
</dbReference>
<name>A0A6G4V522_9ACTN</name>
<dbReference type="InterPro" id="IPR032466">
    <property type="entry name" value="Metal_Hydrolase"/>
</dbReference>
<evidence type="ECO:0000313" key="1">
    <source>
        <dbReference type="EMBL" id="NGO08967.1"/>
    </source>
</evidence>
<accession>A0A6G4V522</accession>
<comment type="caution">
    <text evidence="1">The sequence shown here is derived from an EMBL/GenBank/DDBJ whole genome shotgun (WGS) entry which is preliminary data.</text>
</comment>
<dbReference type="Pfam" id="PF01244">
    <property type="entry name" value="Peptidase_M19"/>
    <property type="match status" value="1"/>
</dbReference>
<evidence type="ECO:0000313" key="2">
    <source>
        <dbReference type="Proteomes" id="UP000472335"/>
    </source>
</evidence>
<dbReference type="AlphaFoldDB" id="A0A6G4V522"/>